<dbReference type="Gene3D" id="3.10.50.40">
    <property type="match status" value="2"/>
</dbReference>
<sequence length="429" mass="48095" precursor="true">MKNVITRLLHLSLCLLLALLATAPAQAATEVIDQVVAIIDDDIIMASELRERVSALTQSLQSRGVQMPPEDTLIRETLDQLILENIQLQMGRRAGVRISDEEINRATQRIAAQNRMTLEQFQAALQSRGQSYENMREQVRREMMIRRVQMGNINQRVQITEEEVGNFMSTREGQNLTQPEFRLLHALIALPSDASPEQVSAANRQAEAVLSRIRSGTDFAQAVQDSTNPYQFTGGDLGWRKLADLPSLFGDVAPALKPGETSEPIRSDSGFHIINLVEVRGREQVVTQTKARHILIKPSEIMTDAQAQALAANLRARVLAGEDFSELAQEYSEDIGSAQEGGELGWTTPGQMVPEFEATVQKTPVGEIAEPVRTQFGWHVVKVEGRRDEDMSDLATRNKAMDYVHNRKYQEELDAWLRQIRDEAFVDIK</sequence>
<comment type="catalytic activity">
    <reaction evidence="7">
        <text>[protein]-peptidylproline (omega=180) = [protein]-peptidylproline (omega=0)</text>
        <dbReference type="Rhea" id="RHEA:16237"/>
        <dbReference type="Rhea" id="RHEA-COMP:10747"/>
        <dbReference type="Rhea" id="RHEA-COMP:10748"/>
        <dbReference type="ChEBI" id="CHEBI:83833"/>
        <dbReference type="ChEBI" id="CHEBI:83834"/>
        <dbReference type="EC" id="5.2.1.8"/>
    </reaction>
</comment>
<evidence type="ECO:0000256" key="5">
    <source>
        <dbReference type="ARBA" id="ARBA00023186"/>
    </source>
</evidence>
<keyword evidence="2 7" id="KW-0677">Repeat</keyword>
<evidence type="ECO:0000256" key="4">
    <source>
        <dbReference type="ARBA" id="ARBA00023110"/>
    </source>
</evidence>
<dbReference type="SUPFAM" id="SSF109998">
    <property type="entry name" value="Triger factor/SurA peptide-binding domain-like"/>
    <property type="match status" value="1"/>
</dbReference>
<keyword evidence="10" id="KW-1185">Reference proteome</keyword>
<evidence type="ECO:0000259" key="8">
    <source>
        <dbReference type="PROSITE" id="PS50198"/>
    </source>
</evidence>
<organism evidence="9 10">
    <name type="scientific">Candidatus Marimicrobium litorale</name>
    <dbReference type="NCBI Taxonomy" id="2518991"/>
    <lineage>
        <taxon>Bacteria</taxon>
        <taxon>Pseudomonadati</taxon>
        <taxon>Pseudomonadota</taxon>
        <taxon>Gammaproteobacteria</taxon>
        <taxon>Cellvibrionales</taxon>
        <taxon>Halieaceae</taxon>
        <taxon>Marimicrobium</taxon>
    </lineage>
</organism>
<dbReference type="PANTHER" id="PTHR47637">
    <property type="entry name" value="CHAPERONE SURA"/>
    <property type="match status" value="1"/>
</dbReference>
<feature type="signal peptide" evidence="7">
    <location>
        <begin position="1"/>
        <end position="27"/>
    </location>
</feature>
<evidence type="ECO:0000256" key="3">
    <source>
        <dbReference type="ARBA" id="ARBA00022764"/>
    </source>
</evidence>
<dbReference type="InterPro" id="IPR000297">
    <property type="entry name" value="PPIase_PpiC"/>
</dbReference>
<dbReference type="HAMAP" id="MF_01183">
    <property type="entry name" value="Chaperone_SurA"/>
    <property type="match status" value="1"/>
</dbReference>
<name>A0ABT3TCJ3_9GAMM</name>
<dbReference type="RefSeq" id="WP_279250992.1">
    <property type="nucleotide sequence ID" value="NZ_SHNO01000003.1"/>
</dbReference>
<dbReference type="InterPro" id="IPR050280">
    <property type="entry name" value="OMP_Chaperone_SurA"/>
</dbReference>
<dbReference type="SUPFAM" id="SSF54534">
    <property type="entry name" value="FKBP-like"/>
    <property type="match status" value="2"/>
</dbReference>
<comment type="subcellular location">
    <subcellularLocation>
        <location evidence="7">Periplasm</location>
    </subcellularLocation>
    <text evidence="7">Is capable of associating with the outer membrane.</text>
</comment>
<feature type="domain" description="PpiC" evidence="8">
    <location>
        <begin position="286"/>
        <end position="385"/>
    </location>
</feature>
<evidence type="ECO:0000256" key="7">
    <source>
        <dbReference type="HAMAP-Rule" id="MF_01183"/>
    </source>
</evidence>
<feature type="chain" id="PRO_5044923129" description="Chaperone SurA" evidence="7">
    <location>
        <begin position="28"/>
        <end position="429"/>
    </location>
</feature>
<dbReference type="PANTHER" id="PTHR47637:SF1">
    <property type="entry name" value="CHAPERONE SURA"/>
    <property type="match status" value="1"/>
</dbReference>
<evidence type="ECO:0000256" key="2">
    <source>
        <dbReference type="ARBA" id="ARBA00022737"/>
    </source>
</evidence>
<comment type="caution">
    <text evidence="9">The sequence shown here is derived from an EMBL/GenBank/DDBJ whole genome shotgun (WGS) entry which is preliminary data.</text>
</comment>
<gene>
    <name evidence="7" type="primary">surA</name>
    <name evidence="9" type="ORF">EYC82_17825</name>
</gene>
<keyword evidence="1 7" id="KW-0732">Signal</keyword>
<keyword evidence="3 7" id="KW-0574">Periplasm</keyword>
<dbReference type="InterPro" id="IPR027304">
    <property type="entry name" value="Trigger_fact/SurA_dom_sf"/>
</dbReference>
<protein>
    <recommendedName>
        <fullName evidence="7">Chaperone SurA</fullName>
    </recommendedName>
    <alternativeName>
        <fullName evidence="7">Peptidyl-prolyl cis-trans isomerase SurA</fullName>
        <shortName evidence="7">PPIase SurA</shortName>
        <ecNumber evidence="7">5.2.1.8</ecNumber>
    </alternativeName>
    <alternativeName>
        <fullName evidence="7">Rotamase SurA</fullName>
    </alternativeName>
</protein>
<dbReference type="Pfam" id="PF13616">
    <property type="entry name" value="Rotamase_3"/>
    <property type="match status" value="1"/>
</dbReference>
<dbReference type="Pfam" id="PF09312">
    <property type="entry name" value="SurA_N"/>
    <property type="match status" value="1"/>
</dbReference>
<dbReference type="EMBL" id="SHNO01000003">
    <property type="protein sequence ID" value="MCX2979202.1"/>
    <property type="molecule type" value="Genomic_DNA"/>
</dbReference>
<dbReference type="InterPro" id="IPR023034">
    <property type="entry name" value="PPIase_SurA"/>
</dbReference>
<dbReference type="InterPro" id="IPR023058">
    <property type="entry name" value="PPIase_PpiC_CS"/>
</dbReference>
<accession>A0ABT3TCJ3</accession>
<keyword evidence="6 7" id="KW-0413">Isomerase</keyword>
<dbReference type="PROSITE" id="PS50198">
    <property type="entry name" value="PPIC_PPIASE_2"/>
    <property type="match status" value="2"/>
</dbReference>
<dbReference type="Proteomes" id="UP001143304">
    <property type="component" value="Unassembled WGS sequence"/>
</dbReference>
<proteinExistence type="inferred from homology"/>
<comment type="domain">
    <text evidence="7">The PPIase activity resides only in the second parvulin domain. The N-terminal region and the C-terminal tail are necessary and sufficient for the chaperone activity of SurA. The PPIase activity is dispensable for SurA to function as a chaperone. The N-terminal region and the C-terminal tail are also required for porin recognition.</text>
</comment>
<dbReference type="Gene3D" id="1.10.4030.10">
    <property type="entry name" value="Porin chaperone SurA, peptide-binding domain"/>
    <property type="match status" value="1"/>
</dbReference>
<evidence type="ECO:0000313" key="9">
    <source>
        <dbReference type="EMBL" id="MCX2979202.1"/>
    </source>
</evidence>
<dbReference type="InterPro" id="IPR046357">
    <property type="entry name" value="PPIase_dom_sf"/>
</dbReference>
<evidence type="ECO:0000256" key="6">
    <source>
        <dbReference type="ARBA" id="ARBA00023235"/>
    </source>
</evidence>
<reference evidence="9" key="1">
    <citation type="submission" date="2019-02" db="EMBL/GenBank/DDBJ databases">
        <authorList>
            <person name="Li S.-H."/>
        </authorList>
    </citation>
    <scope>NUCLEOTIDE SEQUENCE</scope>
    <source>
        <strain evidence="9">IMCC11814</strain>
    </source>
</reference>
<dbReference type="EC" id="5.2.1.8" evidence="7"/>
<comment type="function">
    <text evidence="7">Chaperone involved in the correct folding and assembly of outer membrane proteins. Recognizes specific patterns of aromatic residues and the orientation of their side chains, which are found more frequently in integral outer membrane proteins. May act in both early periplasmic and late outer membrane-associated steps of protein maturation.</text>
</comment>
<keyword evidence="4 7" id="KW-0697">Rotamase</keyword>
<keyword evidence="5 7" id="KW-0143">Chaperone</keyword>
<evidence type="ECO:0000313" key="10">
    <source>
        <dbReference type="Proteomes" id="UP001143304"/>
    </source>
</evidence>
<feature type="domain" description="PpiC" evidence="8">
    <location>
        <begin position="178"/>
        <end position="278"/>
    </location>
</feature>
<evidence type="ECO:0000256" key="1">
    <source>
        <dbReference type="ARBA" id="ARBA00022729"/>
    </source>
</evidence>
<dbReference type="PROSITE" id="PS01096">
    <property type="entry name" value="PPIC_PPIASE_1"/>
    <property type="match status" value="1"/>
</dbReference>
<dbReference type="InterPro" id="IPR015391">
    <property type="entry name" value="SurA_N"/>
</dbReference>